<dbReference type="SUPFAM" id="SSF57625">
    <property type="entry name" value="Invertebrate chitin-binding proteins"/>
    <property type="match status" value="2"/>
</dbReference>
<keyword evidence="3" id="KW-0677">Repeat</keyword>
<dbReference type="AlphaFoldDB" id="A0A0N5AHL5"/>
<evidence type="ECO:0000256" key="1">
    <source>
        <dbReference type="ARBA" id="ARBA00022669"/>
    </source>
</evidence>
<protein>
    <submittedName>
        <fullName evidence="9">Chitin-binding type-2 domain-containing protein</fullName>
    </submittedName>
</protein>
<evidence type="ECO:0000256" key="6">
    <source>
        <dbReference type="SAM" id="MobiDB-lite"/>
    </source>
</evidence>
<dbReference type="InterPro" id="IPR036508">
    <property type="entry name" value="Chitin-bd_dom_sf"/>
</dbReference>
<dbReference type="SMART" id="SM00494">
    <property type="entry name" value="ChtBD2"/>
    <property type="match status" value="2"/>
</dbReference>
<dbReference type="PANTHER" id="PTHR23301">
    <property type="entry name" value="CHITIN BINDING PERITROPHIN-A"/>
    <property type="match status" value="1"/>
</dbReference>
<dbReference type="PANTHER" id="PTHR23301:SF0">
    <property type="entry name" value="CHITIN-BINDING TYPE-2 DOMAIN-CONTAINING PROTEIN-RELATED"/>
    <property type="match status" value="1"/>
</dbReference>
<keyword evidence="8" id="KW-1185">Reference proteome</keyword>
<evidence type="ECO:0000256" key="3">
    <source>
        <dbReference type="ARBA" id="ARBA00022737"/>
    </source>
</evidence>
<reference evidence="9" key="1">
    <citation type="submission" date="2017-02" db="UniProtKB">
        <authorList>
            <consortium name="WormBaseParasite"/>
        </authorList>
    </citation>
    <scope>IDENTIFICATION</scope>
</reference>
<dbReference type="GO" id="GO:0005576">
    <property type="term" value="C:extracellular region"/>
    <property type="evidence" value="ECO:0007669"/>
    <property type="project" value="InterPro"/>
</dbReference>
<evidence type="ECO:0000256" key="4">
    <source>
        <dbReference type="ARBA" id="ARBA00023157"/>
    </source>
</evidence>
<dbReference type="PROSITE" id="PS50940">
    <property type="entry name" value="CHIT_BIND_II"/>
    <property type="match status" value="2"/>
</dbReference>
<dbReference type="STRING" id="451379.A0A0N5AHL5"/>
<feature type="domain" description="Chitin-binding type-2" evidence="7">
    <location>
        <begin position="115"/>
        <end position="173"/>
    </location>
</feature>
<dbReference type="Gene3D" id="2.170.140.10">
    <property type="entry name" value="Chitin binding domain"/>
    <property type="match status" value="2"/>
</dbReference>
<dbReference type="InterPro" id="IPR002557">
    <property type="entry name" value="Chitin-bd_dom"/>
</dbReference>
<dbReference type="InterPro" id="IPR051940">
    <property type="entry name" value="Chitin_bind-dev_reg"/>
</dbReference>
<evidence type="ECO:0000313" key="9">
    <source>
        <dbReference type="WBParaSite" id="SMUV_0000387101-mRNA-1"/>
    </source>
</evidence>
<feature type="region of interest" description="Disordered" evidence="6">
    <location>
        <begin position="91"/>
        <end position="125"/>
    </location>
</feature>
<keyword evidence="2" id="KW-0732">Signal</keyword>
<evidence type="ECO:0000259" key="7">
    <source>
        <dbReference type="PROSITE" id="PS50940"/>
    </source>
</evidence>
<evidence type="ECO:0000256" key="5">
    <source>
        <dbReference type="ARBA" id="ARBA00023180"/>
    </source>
</evidence>
<evidence type="ECO:0000256" key="2">
    <source>
        <dbReference type="ARBA" id="ARBA00022729"/>
    </source>
</evidence>
<dbReference type="Pfam" id="PF01607">
    <property type="entry name" value="CBM_14"/>
    <property type="match status" value="2"/>
</dbReference>
<evidence type="ECO:0000313" key="8">
    <source>
        <dbReference type="Proteomes" id="UP000046393"/>
    </source>
</evidence>
<feature type="compositionally biased region" description="Low complexity" evidence="6">
    <location>
        <begin position="91"/>
        <end position="110"/>
    </location>
</feature>
<feature type="domain" description="Chitin-binding type-2" evidence="7">
    <location>
        <begin position="32"/>
        <end position="80"/>
    </location>
</feature>
<keyword evidence="1" id="KW-0147">Chitin-binding</keyword>
<organism evidence="8 9">
    <name type="scientific">Syphacia muris</name>
    <dbReference type="NCBI Taxonomy" id="451379"/>
    <lineage>
        <taxon>Eukaryota</taxon>
        <taxon>Metazoa</taxon>
        <taxon>Ecdysozoa</taxon>
        <taxon>Nematoda</taxon>
        <taxon>Chromadorea</taxon>
        <taxon>Rhabditida</taxon>
        <taxon>Spirurina</taxon>
        <taxon>Oxyuridomorpha</taxon>
        <taxon>Oxyuroidea</taxon>
        <taxon>Oxyuridae</taxon>
        <taxon>Syphacia</taxon>
    </lineage>
</organism>
<dbReference type="GO" id="GO:0008061">
    <property type="term" value="F:chitin binding"/>
    <property type="evidence" value="ECO:0007669"/>
    <property type="project" value="UniProtKB-KW"/>
</dbReference>
<sequence length="179" mass="19889">MECQSNYVCATVNAEQEVLASNNANSNTNHDDKTCNDGEYRIDMVRCSTYWECVNINGTQTLVEKNCPQGQRFNLALKACQPSPCFTTTTVPSVPAEPPTTTTTSLPTTTQMQKEPPCQESSGIAGFRTDTIDSRRYFQCAQGKWIHMDCPAGLVWNPRALVCDWPKKTVCDEKTSKCT</sequence>
<keyword evidence="5" id="KW-0325">Glycoprotein</keyword>
<dbReference type="Proteomes" id="UP000046393">
    <property type="component" value="Unplaced"/>
</dbReference>
<proteinExistence type="predicted"/>
<accession>A0A0N5AHL5</accession>
<dbReference type="WBParaSite" id="SMUV_0000387101-mRNA-1">
    <property type="protein sequence ID" value="SMUV_0000387101-mRNA-1"/>
    <property type="gene ID" value="SMUV_0000387101"/>
</dbReference>
<keyword evidence="4" id="KW-1015">Disulfide bond</keyword>
<name>A0A0N5AHL5_9BILA</name>